<dbReference type="EMBL" id="JAGSOJ010000004">
    <property type="protein sequence ID" value="MCM1991769.1"/>
    <property type="molecule type" value="Genomic_DNA"/>
</dbReference>
<dbReference type="CDD" id="cd00093">
    <property type="entry name" value="HTH_XRE"/>
    <property type="match status" value="1"/>
</dbReference>
<proteinExistence type="predicted"/>
<reference evidence="2" key="1">
    <citation type="journal article" date="2021" name="mSystems">
        <title>Bacteria and Archaea Synergistically Convert Glycine Betaine to Biogenic Methane in the Formosa Cold Seep of the South China Sea.</title>
        <authorList>
            <person name="Li L."/>
            <person name="Zhang W."/>
            <person name="Zhang S."/>
            <person name="Song L."/>
            <person name="Sun Q."/>
            <person name="Zhang H."/>
            <person name="Xiang H."/>
            <person name="Dong X."/>
        </authorList>
    </citation>
    <scope>NUCLEOTIDE SEQUENCE</scope>
    <source>
        <strain evidence="2">ZWT</strain>
    </source>
</reference>
<evidence type="ECO:0000259" key="1">
    <source>
        <dbReference type="PROSITE" id="PS50943"/>
    </source>
</evidence>
<dbReference type="SUPFAM" id="SSF47413">
    <property type="entry name" value="lambda repressor-like DNA-binding domains"/>
    <property type="match status" value="1"/>
</dbReference>
<keyword evidence="3" id="KW-1185">Reference proteome</keyword>
<dbReference type="Proteomes" id="UP001056429">
    <property type="component" value="Unassembled WGS sequence"/>
</dbReference>
<dbReference type="InterPro" id="IPR010982">
    <property type="entry name" value="Lambda_DNA-bd_dom_sf"/>
</dbReference>
<dbReference type="Gene3D" id="1.25.40.10">
    <property type="entry name" value="Tetratricopeptide repeat domain"/>
    <property type="match status" value="1"/>
</dbReference>
<dbReference type="SMART" id="SM00530">
    <property type="entry name" value="HTH_XRE"/>
    <property type="match status" value="1"/>
</dbReference>
<gene>
    <name evidence="2" type="ORF">KDK92_18680</name>
</gene>
<accession>A0A9J6P6P1</accession>
<dbReference type="PROSITE" id="PS50943">
    <property type="entry name" value="HTH_CROC1"/>
    <property type="match status" value="1"/>
</dbReference>
<organism evidence="2 3">
    <name type="scientific">Oceanirhabdus seepicola</name>
    <dbReference type="NCBI Taxonomy" id="2828781"/>
    <lineage>
        <taxon>Bacteria</taxon>
        <taxon>Bacillati</taxon>
        <taxon>Bacillota</taxon>
        <taxon>Clostridia</taxon>
        <taxon>Eubacteriales</taxon>
        <taxon>Clostridiaceae</taxon>
        <taxon>Oceanirhabdus</taxon>
    </lineage>
</organism>
<dbReference type="RefSeq" id="WP_250860908.1">
    <property type="nucleotide sequence ID" value="NZ_JAGSOJ010000004.1"/>
</dbReference>
<dbReference type="PANTHER" id="PTHR37038:SF14">
    <property type="entry name" value="TRANSCRIPTIONAL ACTIVATOR"/>
    <property type="match status" value="1"/>
</dbReference>
<sequence>MKEINYYFEIGPYLKTLREKKNMTRSQLAEGICSVSYIARIENGNRCPSSVILRQITQKLGITPEHLFRAIESPKALHVQEVLNQIFLYAERYDFFNIYKLIDAEEKNLDILSIHDLQIIQTVKYSSKAIMNNNYDYGINEIKKILNLTYIEESNPTDIEFILMSLHGFFLLLNNQKEEAYNHLSTIKKYIDDIKFLHTPVMIPRFYVFFISTCIDTSNLYEALSHIDYAIDFCKKYNTHIILRELYFLKGELYYHLNNEDEFKIWYDKSLIMHELCKISDTDYFITFMESRLKKLKGAASK</sequence>
<dbReference type="PANTHER" id="PTHR37038">
    <property type="entry name" value="TRANSCRIPTIONAL REGULATOR-RELATED"/>
    <property type="match status" value="1"/>
</dbReference>
<reference evidence="2" key="2">
    <citation type="submission" date="2021-04" db="EMBL/GenBank/DDBJ databases">
        <authorList>
            <person name="Dong X."/>
        </authorList>
    </citation>
    <scope>NUCLEOTIDE SEQUENCE</scope>
    <source>
        <strain evidence="2">ZWT</strain>
    </source>
</reference>
<dbReference type="InterPro" id="IPR001387">
    <property type="entry name" value="Cro/C1-type_HTH"/>
</dbReference>
<evidence type="ECO:0000313" key="2">
    <source>
        <dbReference type="EMBL" id="MCM1991769.1"/>
    </source>
</evidence>
<dbReference type="AlphaFoldDB" id="A0A9J6P6P1"/>
<dbReference type="InterPro" id="IPR053163">
    <property type="entry name" value="HTH-type_regulator_Rgg"/>
</dbReference>
<dbReference type="GO" id="GO:0003677">
    <property type="term" value="F:DNA binding"/>
    <property type="evidence" value="ECO:0007669"/>
    <property type="project" value="InterPro"/>
</dbReference>
<protein>
    <submittedName>
        <fullName evidence="2">Helix-turn-helix transcriptional regulator</fullName>
    </submittedName>
</protein>
<dbReference type="InterPro" id="IPR011990">
    <property type="entry name" value="TPR-like_helical_dom_sf"/>
</dbReference>
<name>A0A9J6P6P1_9CLOT</name>
<comment type="caution">
    <text evidence="2">The sequence shown here is derived from an EMBL/GenBank/DDBJ whole genome shotgun (WGS) entry which is preliminary data.</text>
</comment>
<dbReference type="Pfam" id="PF01381">
    <property type="entry name" value="HTH_3"/>
    <property type="match status" value="1"/>
</dbReference>
<feature type="domain" description="HTH cro/C1-type" evidence="1">
    <location>
        <begin position="14"/>
        <end position="67"/>
    </location>
</feature>
<evidence type="ECO:0000313" key="3">
    <source>
        <dbReference type="Proteomes" id="UP001056429"/>
    </source>
</evidence>